<accession>A0A1H9GGV6</accession>
<gene>
    <name evidence="1" type="ORF">SAMN03080615_01674</name>
</gene>
<name>A0A1H9GGV6_9GAMM</name>
<sequence>MMTRPIAYLDTVMRVDNSQLGAGLDDTNRRLNMHRRSARNAEAANDSMFSGFRSGTGVVTQFDNALGGIDGRLSGIASEMLGAASAGGVLAAGLGAIAAIGGVAAAAIHSVAIENAALGRELEAQAIAANMTIGQIQELGYATESVGIDAEKAADIFKDFQDKLGDFRSTGGGAFADFFEQVGDKVGLTADALARMSGPEALIAVKKAMDQANISADRQIFYFEALAGDAARLSPLLENNGKRFREMVSAYRDMDVALSESELEKFKEYDQDIKDLSLAWDSLTRDAVAPFVGYLGTAVKYMADFLGTSKTERLGELKSEISDIDSEISGLASNIEKYGEAAATSMNAMKRGVSGLADGGVLGAAGELYDTKTASQYLEQLKEQKRLKEEEAAALEKAVKTSGDLSGGYDSQTKTLNTIVDLEQKRLDLIKDQVRAAKSSTKDKDSLYSKLFGGDKKEKKNYQTNSEFESSAKAANRLILDGFGEGAEKFLAQAEASYRASKKGGDTYDVQGMKDVILMLRERAGLGYKDIDNPSAGRKKGKDAEGESYAMVKFTDSDTKFFEATAKNTEEMSKNIADFVGAKQGDLKAANDQNLPAKKFVLEIKKAGTDKGFSITAETKEDFDSQMASLLEDAASGL</sequence>
<dbReference type="Proteomes" id="UP000198749">
    <property type="component" value="Unassembled WGS sequence"/>
</dbReference>
<evidence type="ECO:0000313" key="1">
    <source>
        <dbReference type="EMBL" id="SEQ49324.1"/>
    </source>
</evidence>
<reference evidence="2" key="1">
    <citation type="submission" date="2016-10" db="EMBL/GenBank/DDBJ databases">
        <authorList>
            <person name="Varghese N."/>
            <person name="Submissions S."/>
        </authorList>
    </citation>
    <scope>NUCLEOTIDE SEQUENCE [LARGE SCALE GENOMIC DNA]</scope>
    <source>
        <strain evidence="2">DSM 18887</strain>
    </source>
</reference>
<evidence type="ECO:0000313" key="2">
    <source>
        <dbReference type="Proteomes" id="UP000198749"/>
    </source>
</evidence>
<dbReference type="EMBL" id="FOGB01000004">
    <property type="protein sequence ID" value="SEQ49324.1"/>
    <property type="molecule type" value="Genomic_DNA"/>
</dbReference>
<dbReference type="AlphaFoldDB" id="A0A1H9GGV6"/>
<proteinExistence type="predicted"/>
<protein>
    <submittedName>
        <fullName evidence="1">Uncharacterized protein</fullName>
    </submittedName>
</protein>
<organism evidence="1 2">
    <name type="scientific">Amphritea atlantica</name>
    <dbReference type="NCBI Taxonomy" id="355243"/>
    <lineage>
        <taxon>Bacteria</taxon>
        <taxon>Pseudomonadati</taxon>
        <taxon>Pseudomonadota</taxon>
        <taxon>Gammaproteobacteria</taxon>
        <taxon>Oceanospirillales</taxon>
        <taxon>Oceanospirillaceae</taxon>
        <taxon>Amphritea</taxon>
    </lineage>
</organism>
<dbReference type="STRING" id="355243.SAMN03080615_01674"/>
<keyword evidence="2" id="KW-1185">Reference proteome</keyword>